<proteinExistence type="predicted"/>
<dbReference type="EMBL" id="FRAB01000076">
    <property type="protein sequence ID" value="SHL20819.1"/>
    <property type="molecule type" value="Genomic_DNA"/>
</dbReference>
<feature type="domain" description="BioF2-like acetyltransferase" evidence="1">
    <location>
        <begin position="212"/>
        <end position="327"/>
    </location>
</feature>
<reference evidence="2 3" key="1">
    <citation type="submission" date="2016-11" db="EMBL/GenBank/DDBJ databases">
        <authorList>
            <person name="Jaros S."/>
            <person name="Januszkiewicz K."/>
            <person name="Wedrychowicz H."/>
        </authorList>
    </citation>
    <scope>NUCLEOTIDE SEQUENCE [LARGE SCALE GENOMIC DNA]</scope>
    <source>
        <strain evidence="2 3">LMG 20594</strain>
    </source>
</reference>
<dbReference type="RefSeq" id="WP_073432791.1">
    <property type="nucleotide sequence ID" value="NZ_CADFGY010000063.1"/>
</dbReference>
<dbReference type="GO" id="GO:0016740">
    <property type="term" value="F:transferase activity"/>
    <property type="evidence" value="ECO:0007669"/>
    <property type="project" value="UniProtKB-KW"/>
</dbReference>
<evidence type="ECO:0000259" key="1">
    <source>
        <dbReference type="Pfam" id="PF13480"/>
    </source>
</evidence>
<dbReference type="InterPro" id="IPR038740">
    <property type="entry name" value="BioF2-like_GNAT_dom"/>
</dbReference>
<organism evidence="2 3">
    <name type="scientific">Paraburkholderia terricola</name>
    <dbReference type="NCBI Taxonomy" id="169427"/>
    <lineage>
        <taxon>Bacteria</taxon>
        <taxon>Pseudomonadati</taxon>
        <taxon>Pseudomonadota</taxon>
        <taxon>Betaproteobacteria</taxon>
        <taxon>Burkholderiales</taxon>
        <taxon>Burkholderiaceae</taxon>
        <taxon>Paraburkholderia</taxon>
    </lineage>
</organism>
<protein>
    <submittedName>
        <fullName evidence="2">Acetyltransferase involved in cellulose biosynthesis, CelD/BcsL family</fullName>
    </submittedName>
</protein>
<accession>A0A1M6YS10</accession>
<dbReference type="Gene3D" id="3.40.630.30">
    <property type="match status" value="1"/>
</dbReference>
<dbReference type="AlphaFoldDB" id="A0A1M6YS10"/>
<evidence type="ECO:0000313" key="3">
    <source>
        <dbReference type="Proteomes" id="UP000184395"/>
    </source>
</evidence>
<gene>
    <name evidence="2" type="ORF">SAMN05192548_10762</name>
</gene>
<dbReference type="OrthoDB" id="8998823at2"/>
<keyword evidence="2" id="KW-0808">Transferase</keyword>
<evidence type="ECO:0000313" key="2">
    <source>
        <dbReference type="EMBL" id="SHL20819.1"/>
    </source>
</evidence>
<dbReference type="SUPFAM" id="SSF55729">
    <property type="entry name" value="Acyl-CoA N-acyltransferases (Nat)"/>
    <property type="match status" value="1"/>
</dbReference>
<name>A0A1M6YS10_9BURK</name>
<dbReference type="Pfam" id="PF13480">
    <property type="entry name" value="Acetyltransf_6"/>
    <property type="match status" value="1"/>
</dbReference>
<sequence length="376" mass="42787">MTDRDSRYEIITDERALAGLQADWDALWKRAAGRYYLSFVFCWTAWQQVAKPKGRTLRCIIRRDEGRLAMVWPLALHHRLIWASLVPLSPEAADYSDILMEARAGTLPWIEGAWRIATGHCGADFVHLPYLHESADLYRIAGHDRSLVMRQRHISYVAKLSMECRRHDWTSFCDSLTALQQSKKPGSIARRLAKKGRLDAWLVDPSDKGAVASAIDLMLEWKRDWSDRVGKHGQWVASVHYRNFLVEWLSSPFTTEAHLLVVALDGAPLAALVFSIDNRCASTIISGFNQAYRNLSPGLLAFEYVVQWAFDRQFDLDFGAGTEQFKECWARGNLASVWTLRTVSSPWGCLGVRALHLQHEVMSHAKGTLQALRKTY</sequence>
<dbReference type="InterPro" id="IPR016181">
    <property type="entry name" value="Acyl_CoA_acyltransferase"/>
</dbReference>
<dbReference type="Proteomes" id="UP000184395">
    <property type="component" value="Unassembled WGS sequence"/>
</dbReference>